<evidence type="ECO:0000313" key="1">
    <source>
        <dbReference type="EMBL" id="MBE9373477.1"/>
    </source>
</evidence>
<keyword evidence="2" id="KW-1185">Reference proteome</keyword>
<name>A0A929FZ83_9PSEU</name>
<gene>
    <name evidence="1" type="ORF">IQ251_03345</name>
</gene>
<protein>
    <submittedName>
        <fullName evidence="1">Uncharacterized protein</fullName>
    </submittedName>
</protein>
<evidence type="ECO:0000313" key="2">
    <source>
        <dbReference type="Proteomes" id="UP000598360"/>
    </source>
</evidence>
<reference evidence="1" key="1">
    <citation type="submission" date="2020-10" db="EMBL/GenBank/DDBJ databases">
        <title>Diversity and distribution of actinomycetes associated with coral in the coast of Hainan.</title>
        <authorList>
            <person name="Li F."/>
        </authorList>
    </citation>
    <scope>NUCLEOTIDE SEQUENCE</scope>
    <source>
        <strain evidence="1">HNM0983</strain>
    </source>
</reference>
<dbReference type="EMBL" id="JADEYC010000005">
    <property type="protein sequence ID" value="MBE9373477.1"/>
    <property type="molecule type" value="Genomic_DNA"/>
</dbReference>
<proteinExistence type="predicted"/>
<dbReference type="AlphaFoldDB" id="A0A929FZ83"/>
<accession>A0A929FZ83</accession>
<comment type="caution">
    <text evidence="1">The sequence shown here is derived from an EMBL/GenBank/DDBJ whole genome shotgun (WGS) entry which is preliminary data.</text>
</comment>
<organism evidence="1 2">
    <name type="scientific">Saccharopolyspora montiporae</name>
    <dbReference type="NCBI Taxonomy" id="2781240"/>
    <lineage>
        <taxon>Bacteria</taxon>
        <taxon>Bacillati</taxon>
        <taxon>Actinomycetota</taxon>
        <taxon>Actinomycetes</taxon>
        <taxon>Pseudonocardiales</taxon>
        <taxon>Pseudonocardiaceae</taxon>
        <taxon>Saccharopolyspora</taxon>
    </lineage>
</organism>
<sequence>MAAEQTSEQQTAAPAKAVESAKAFVGEHGGAARAVVENLGRTGARLVLVGADGALGDVMVPSTAVGEAIVEVVDGLSPHDWDAETVADLKIGAAHRRKMAGPRAR</sequence>
<dbReference type="RefSeq" id="WP_193926913.1">
    <property type="nucleotide sequence ID" value="NZ_JADEYC010000005.1"/>
</dbReference>
<dbReference type="Proteomes" id="UP000598360">
    <property type="component" value="Unassembled WGS sequence"/>
</dbReference>